<evidence type="ECO:0000259" key="2">
    <source>
        <dbReference type="Pfam" id="PF10881"/>
    </source>
</evidence>
<protein>
    <submittedName>
        <fullName evidence="3">Zn-finger domain associated with topoisomerase type I</fullName>
    </submittedName>
</protein>
<name>D2YB88_VIBMI</name>
<dbReference type="PIRSF" id="PIRSF028063">
    <property type="entry name" value="UCP028063"/>
    <property type="match status" value="1"/>
</dbReference>
<dbReference type="AlphaFoldDB" id="D2YB88"/>
<evidence type="ECO:0000256" key="1">
    <source>
        <dbReference type="SAM" id="Phobius"/>
    </source>
</evidence>
<dbReference type="Pfam" id="PF10881">
    <property type="entry name" value="DUF2726"/>
    <property type="match status" value="1"/>
</dbReference>
<gene>
    <name evidence="3" type="ORF">VMB_07850</name>
</gene>
<dbReference type="InterPro" id="IPR014538">
    <property type="entry name" value="UCP028063_topo_Znf"/>
</dbReference>
<keyword evidence="1" id="KW-0812">Transmembrane</keyword>
<accession>D2YB88</accession>
<keyword evidence="1" id="KW-1133">Transmembrane helix</keyword>
<organism evidence="3 4">
    <name type="scientific">Vibrio mimicus VM603</name>
    <dbReference type="NCBI Taxonomy" id="671074"/>
    <lineage>
        <taxon>Bacteria</taxon>
        <taxon>Pseudomonadati</taxon>
        <taxon>Pseudomonadota</taxon>
        <taxon>Gammaproteobacteria</taxon>
        <taxon>Vibrionales</taxon>
        <taxon>Vibrionaceae</taxon>
        <taxon>Vibrio</taxon>
    </lineage>
</organism>
<keyword evidence="1" id="KW-0472">Membrane</keyword>
<feature type="domain" description="DUF2726" evidence="2">
    <location>
        <begin position="53"/>
        <end position="173"/>
    </location>
</feature>
<comment type="caution">
    <text evidence="3">The sequence shown here is derived from an EMBL/GenBank/DDBJ whole genome shotgun (WGS) entry which is preliminary data.</text>
</comment>
<keyword evidence="3" id="KW-0413">Isomerase</keyword>
<feature type="transmembrane region" description="Helical" evidence="1">
    <location>
        <begin position="20"/>
        <end position="38"/>
    </location>
</feature>
<dbReference type="Gene3D" id="3.30.65.10">
    <property type="entry name" value="Bacterial Topoisomerase I, domain 1"/>
    <property type="match status" value="1"/>
</dbReference>
<dbReference type="EMBL" id="ACYU01000027">
    <property type="protein sequence ID" value="EEW07968.1"/>
    <property type="molecule type" value="Genomic_DNA"/>
</dbReference>
<proteinExistence type="predicted"/>
<dbReference type="InterPro" id="IPR024402">
    <property type="entry name" value="DUF2726"/>
</dbReference>
<evidence type="ECO:0000313" key="3">
    <source>
        <dbReference type="EMBL" id="EEW07968.1"/>
    </source>
</evidence>
<evidence type="ECO:0000313" key="4">
    <source>
        <dbReference type="Proteomes" id="UP000004827"/>
    </source>
</evidence>
<dbReference type="Proteomes" id="UP000004827">
    <property type="component" value="Unassembled WGS sequence"/>
</dbReference>
<reference evidence="3 4" key="1">
    <citation type="journal article" date="2009" name="BMC Evol. Biol.">
        <title>Genomic taxonomy of Vibrios.</title>
        <authorList>
            <person name="Thompson C.C."/>
            <person name="Vicente A.C."/>
            <person name="Souza R.C."/>
            <person name="Vasconcelos A.T."/>
            <person name="Vesth T."/>
            <person name="Alves N.Jr."/>
            <person name="Ussery D.W."/>
            <person name="Iida T."/>
            <person name="Thompson F.L."/>
        </authorList>
    </citation>
    <scope>NUCLEOTIDE SEQUENCE [LARGE SCALE GENOMIC DNA]</scope>
    <source>
        <strain evidence="3 4">VM603</strain>
    </source>
</reference>
<sequence length="241" mass="27973">MRFRLFFTYCGSNDSMVEIFIVVVLLVLFFIFIQKYVIRHDDTKEYAYKKKGPLLDMKESAFYNALVSAVGDHGVVLAKVNMANVITPHKMANKKHWFIAYNKISKSYFDFLVCDARTLEPRVVIELDDGKELQKGKVEREKLLLHVCKSANIPLIGTNVRMSYQVGKLRRLLAAHIDLIQPDQEVRFCKRCGSPMVIKVATQGEYRGRRFFTCSRQPHCSYTENYNVVYEFEEEESADNN</sequence>
<dbReference type="GO" id="GO:0016853">
    <property type="term" value="F:isomerase activity"/>
    <property type="evidence" value="ECO:0007669"/>
    <property type="project" value="UniProtKB-KW"/>
</dbReference>